<dbReference type="Proteomes" id="UP000789901">
    <property type="component" value="Unassembled WGS sequence"/>
</dbReference>
<comment type="caution">
    <text evidence="1">The sequence shown here is derived from an EMBL/GenBank/DDBJ whole genome shotgun (WGS) entry which is preliminary data.</text>
</comment>
<proteinExistence type="predicted"/>
<accession>A0ABN7UVK4</accession>
<name>A0ABN7UVK4_GIGMA</name>
<keyword evidence="2" id="KW-1185">Reference proteome</keyword>
<organism evidence="1 2">
    <name type="scientific">Gigaspora margarita</name>
    <dbReference type="NCBI Taxonomy" id="4874"/>
    <lineage>
        <taxon>Eukaryota</taxon>
        <taxon>Fungi</taxon>
        <taxon>Fungi incertae sedis</taxon>
        <taxon>Mucoromycota</taxon>
        <taxon>Glomeromycotina</taxon>
        <taxon>Glomeromycetes</taxon>
        <taxon>Diversisporales</taxon>
        <taxon>Gigasporaceae</taxon>
        <taxon>Gigaspora</taxon>
    </lineage>
</organism>
<evidence type="ECO:0000313" key="2">
    <source>
        <dbReference type="Proteomes" id="UP000789901"/>
    </source>
</evidence>
<reference evidence="1 2" key="1">
    <citation type="submission" date="2021-06" db="EMBL/GenBank/DDBJ databases">
        <authorList>
            <person name="Kallberg Y."/>
            <person name="Tangrot J."/>
            <person name="Rosling A."/>
        </authorList>
    </citation>
    <scope>NUCLEOTIDE SEQUENCE [LARGE SCALE GENOMIC DNA]</scope>
    <source>
        <strain evidence="1 2">120-4 pot B 10/14</strain>
    </source>
</reference>
<dbReference type="EMBL" id="CAJVQB010006494">
    <property type="protein sequence ID" value="CAG8685156.1"/>
    <property type="molecule type" value="Genomic_DNA"/>
</dbReference>
<feature type="non-terminal residue" evidence="1">
    <location>
        <position position="340"/>
    </location>
</feature>
<protein>
    <submittedName>
        <fullName evidence="1">11449_t:CDS:1</fullName>
    </submittedName>
</protein>
<gene>
    <name evidence="1" type="ORF">GMARGA_LOCUS11212</name>
</gene>
<sequence length="340" mass="39334">MSSKRHLERPPKPDNQLIQQLDTVAMVKIWVKPIPSSKDSHGSIVVFTMLYGEKKDTLYLTSTCPVDTSLTLMQSAFTYQNIYKQATTFTLSDPNSHIHLLLQALDLMKQKKWIEAKFLWIKNLPSCIKLAKTNRIDLFRGLSEWFFEQFFHDSLDQNLLVIRSKIISICDSSYCPKKALHSANLYDIILTKTQAPMLQESNYFKPCLKNWQKPYIAPCGAEFKTIDKKGSVNISENAFKINKYTLAETGNVKLSISITNEGTYLKNKDLPEEINFPSEDVNIKQSNHYIADVCFENIKNIGWYQYDELGKTYRSRAMYIESSSPPYKNNYTMDYVLYVK</sequence>
<evidence type="ECO:0000313" key="1">
    <source>
        <dbReference type="EMBL" id="CAG8685156.1"/>
    </source>
</evidence>